<sequence length="24" mass="2813">MSKLISPECHIVQLRFFRAHSSLL</sequence>
<protein>
    <submittedName>
        <fullName evidence="1">Uncharacterized protein</fullName>
    </submittedName>
</protein>
<name>A0A0E9SCN8_ANGAN</name>
<evidence type="ECO:0000313" key="1">
    <source>
        <dbReference type="EMBL" id="JAH39036.1"/>
    </source>
</evidence>
<reference evidence="1" key="1">
    <citation type="submission" date="2014-11" db="EMBL/GenBank/DDBJ databases">
        <authorList>
            <person name="Amaro Gonzalez C."/>
        </authorList>
    </citation>
    <scope>NUCLEOTIDE SEQUENCE</scope>
</reference>
<dbReference type="AlphaFoldDB" id="A0A0E9SCN8"/>
<proteinExistence type="predicted"/>
<accession>A0A0E9SCN8</accession>
<reference evidence="1" key="2">
    <citation type="journal article" date="2015" name="Fish Shellfish Immunol.">
        <title>Early steps in the European eel (Anguilla anguilla)-Vibrio vulnificus interaction in the gills: Role of the RtxA13 toxin.</title>
        <authorList>
            <person name="Callol A."/>
            <person name="Pajuelo D."/>
            <person name="Ebbesson L."/>
            <person name="Teles M."/>
            <person name="MacKenzie S."/>
            <person name="Amaro C."/>
        </authorList>
    </citation>
    <scope>NUCLEOTIDE SEQUENCE</scope>
</reference>
<organism evidence="1">
    <name type="scientific">Anguilla anguilla</name>
    <name type="common">European freshwater eel</name>
    <name type="synonym">Muraena anguilla</name>
    <dbReference type="NCBI Taxonomy" id="7936"/>
    <lineage>
        <taxon>Eukaryota</taxon>
        <taxon>Metazoa</taxon>
        <taxon>Chordata</taxon>
        <taxon>Craniata</taxon>
        <taxon>Vertebrata</taxon>
        <taxon>Euteleostomi</taxon>
        <taxon>Actinopterygii</taxon>
        <taxon>Neopterygii</taxon>
        <taxon>Teleostei</taxon>
        <taxon>Anguilliformes</taxon>
        <taxon>Anguillidae</taxon>
        <taxon>Anguilla</taxon>
    </lineage>
</organism>
<dbReference type="EMBL" id="GBXM01069541">
    <property type="protein sequence ID" value="JAH39036.1"/>
    <property type="molecule type" value="Transcribed_RNA"/>
</dbReference>